<name>A0A845GQ14_9BURK</name>
<evidence type="ECO:0000313" key="2">
    <source>
        <dbReference type="Proteomes" id="UP000447355"/>
    </source>
</evidence>
<organism evidence="1 2">
    <name type="scientific">Duganella vulcania</name>
    <dbReference type="NCBI Taxonomy" id="2692166"/>
    <lineage>
        <taxon>Bacteria</taxon>
        <taxon>Pseudomonadati</taxon>
        <taxon>Pseudomonadota</taxon>
        <taxon>Betaproteobacteria</taxon>
        <taxon>Burkholderiales</taxon>
        <taxon>Oxalobacteraceae</taxon>
        <taxon>Telluria group</taxon>
        <taxon>Duganella</taxon>
    </lineage>
</organism>
<comment type="caution">
    <text evidence="1">The sequence shown here is derived from an EMBL/GenBank/DDBJ whole genome shotgun (WGS) entry which is preliminary data.</text>
</comment>
<proteinExistence type="predicted"/>
<evidence type="ECO:0000313" key="1">
    <source>
        <dbReference type="EMBL" id="MYM95502.1"/>
    </source>
</evidence>
<gene>
    <name evidence="1" type="ORF">GTP90_16665</name>
</gene>
<reference evidence="1" key="1">
    <citation type="submission" date="2019-12" db="EMBL/GenBank/DDBJ databases">
        <title>Novel species isolated from a subtropical stream in China.</title>
        <authorList>
            <person name="Lu H."/>
        </authorList>
    </citation>
    <scope>NUCLEOTIDE SEQUENCE [LARGE SCALE GENOMIC DNA]</scope>
    <source>
        <strain evidence="1">FT81W</strain>
    </source>
</reference>
<dbReference type="AlphaFoldDB" id="A0A845GQ14"/>
<dbReference type="Proteomes" id="UP000447355">
    <property type="component" value="Unassembled WGS sequence"/>
</dbReference>
<accession>A0A845GQ14</accession>
<dbReference type="EMBL" id="WWCX01000027">
    <property type="protein sequence ID" value="MYM95502.1"/>
    <property type="molecule type" value="Genomic_DNA"/>
</dbReference>
<feature type="non-terminal residue" evidence="1">
    <location>
        <position position="1"/>
    </location>
</feature>
<protein>
    <submittedName>
        <fullName evidence="1">3-(3-hydroxyphenyl)propionate hydroxylase</fullName>
    </submittedName>
</protein>
<sequence>RAGGHTVQLRHRGQPGAAADSWECMTGCLVPDAAPVGWVAVVRPDRTVLHDGPLEQVDELVATALALLGAAS</sequence>